<gene>
    <name evidence="1" type="ORF">B0I32_101434</name>
</gene>
<dbReference type="RefSeq" id="WP_106234422.1">
    <property type="nucleotide sequence ID" value="NZ_PVNG01000001.1"/>
</dbReference>
<dbReference type="GO" id="GO:0005975">
    <property type="term" value="P:carbohydrate metabolic process"/>
    <property type="evidence" value="ECO:0007669"/>
    <property type="project" value="UniProtKB-ARBA"/>
</dbReference>
<dbReference type="AlphaFoldDB" id="A0A2T0NBV1"/>
<reference evidence="1 2" key="1">
    <citation type="submission" date="2018-03" db="EMBL/GenBank/DDBJ databases">
        <title>Genomic Encyclopedia of Type Strains, Phase III (KMG-III): the genomes of soil and plant-associated and newly described type strains.</title>
        <authorList>
            <person name="Whitman W."/>
        </authorList>
    </citation>
    <scope>NUCLEOTIDE SEQUENCE [LARGE SCALE GENOMIC DNA]</scope>
    <source>
        <strain evidence="1 2">CGMCC 4.7104</strain>
    </source>
</reference>
<organism evidence="1 2">
    <name type="scientific">Nonomuraea fuscirosea</name>
    <dbReference type="NCBI Taxonomy" id="1291556"/>
    <lineage>
        <taxon>Bacteria</taxon>
        <taxon>Bacillati</taxon>
        <taxon>Actinomycetota</taxon>
        <taxon>Actinomycetes</taxon>
        <taxon>Streptosporangiales</taxon>
        <taxon>Streptosporangiaceae</taxon>
        <taxon>Nonomuraea</taxon>
    </lineage>
</organism>
<dbReference type="Proteomes" id="UP000238312">
    <property type="component" value="Unassembled WGS sequence"/>
</dbReference>
<accession>A0A2T0NBV1</accession>
<dbReference type="EMBL" id="PVNG01000001">
    <property type="protein sequence ID" value="PRX70346.1"/>
    <property type="molecule type" value="Genomic_DNA"/>
</dbReference>
<dbReference type="InterPro" id="IPR013783">
    <property type="entry name" value="Ig-like_fold"/>
</dbReference>
<evidence type="ECO:0000313" key="2">
    <source>
        <dbReference type="Proteomes" id="UP000238312"/>
    </source>
</evidence>
<evidence type="ECO:0000313" key="1">
    <source>
        <dbReference type="EMBL" id="PRX70346.1"/>
    </source>
</evidence>
<comment type="caution">
    <text evidence="1">The sequence shown here is derived from an EMBL/GenBank/DDBJ whole genome shotgun (WGS) entry which is preliminary data.</text>
</comment>
<protein>
    <submittedName>
        <fullName evidence="1">Uncharacterized protein</fullName>
    </submittedName>
</protein>
<keyword evidence="2" id="KW-1185">Reference proteome</keyword>
<sequence>MVARVVDNTGDPLTRPLMVTAAAPPTATPATSSPDVPAHQGVTAAVRITAPRDTPPGEHRVTVTVGDEPTEVPVTVTETCTEPEVYASSFPTGFGPERAVDGDIACQGC</sequence>
<dbReference type="Gene3D" id="2.60.40.10">
    <property type="entry name" value="Immunoglobulins"/>
    <property type="match status" value="1"/>
</dbReference>
<proteinExistence type="predicted"/>
<name>A0A2T0NBV1_9ACTN</name>